<evidence type="ECO:0000313" key="2">
    <source>
        <dbReference type="EMBL" id="KAK4197239.1"/>
    </source>
</evidence>
<dbReference type="Proteomes" id="UP001303160">
    <property type="component" value="Unassembled WGS sequence"/>
</dbReference>
<evidence type="ECO:0000256" key="1">
    <source>
        <dbReference type="SAM" id="SignalP"/>
    </source>
</evidence>
<name>A0AAN6XAQ3_9PEZI</name>
<comment type="caution">
    <text evidence="2">The sequence shown here is derived from an EMBL/GenBank/DDBJ whole genome shotgun (WGS) entry which is preliminary data.</text>
</comment>
<dbReference type="AlphaFoldDB" id="A0AAN6XAQ3"/>
<keyword evidence="1" id="KW-0732">Signal</keyword>
<feature type="chain" id="PRO_5042898795" evidence="1">
    <location>
        <begin position="21"/>
        <end position="193"/>
    </location>
</feature>
<dbReference type="EMBL" id="MU863967">
    <property type="protein sequence ID" value="KAK4197239.1"/>
    <property type="molecule type" value="Genomic_DNA"/>
</dbReference>
<proteinExistence type="predicted"/>
<evidence type="ECO:0000313" key="3">
    <source>
        <dbReference type="Proteomes" id="UP001303160"/>
    </source>
</evidence>
<reference evidence="2" key="1">
    <citation type="journal article" date="2023" name="Mol. Phylogenet. Evol.">
        <title>Genome-scale phylogeny and comparative genomics of the fungal order Sordariales.</title>
        <authorList>
            <person name="Hensen N."/>
            <person name="Bonometti L."/>
            <person name="Westerberg I."/>
            <person name="Brannstrom I.O."/>
            <person name="Guillou S."/>
            <person name="Cros-Aarteil S."/>
            <person name="Calhoun S."/>
            <person name="Haridas S."/>
            <person name="Kuo A."/>
            <person name="Mondo S."/>
            <person name="Pangilinan J."/>
            <person name="Riley R."/>
            <person name="LaButti K."/>
            <person name="Andreopoulos B."/>
            <person name="Lipzen A."/>
            <person name="Chen C."/>
            <person name="Yan M."/>
            <person name="Daum C."/>
            <person name="Ng V."/>
            <person name="Clum A."/>
            <person name="Steindorff A."/>
            <person name="Ohm R.A."/>
            <person name="Martin F."/>
            <person name="Silar P."/>
            <person name="Natvig D.O."/>
            <person name="Lalanne C."/>
            <person name="Gautier V."/>
            <person name="Ament-Velasquez S.L."/>
            <person name="Kruys A."/>
            <person name="Hutchinson M.I."/>
            <person name="Powell A.J."/>
            <person name="Barry K."/>
            <person name="Miller A.N."/>
            <person name="Grigoriev I.V."/>
            <person name="Debuchy R."/>
            <person name="Gladieux P."/>
            <person name="Hiltunen Thoren M."/>
            <person name="Johannesson H."/>
        </authorList>
    </citation>
    <scope>NUCLEOTIDE SEQUENCE</scope>
    <source>
        <strain evidence="2">CBS 315.58</strain>
    </source>
</reference>
<dbReference type="PANTHER" id="PTHR35605">
    <property type="entry name" value="ECP2 EFFECTOR PROTEIN DOMAIN-CONTAINING PROTEIN-RELATED"/>
    <property type="match status" value="1"/>
</dbReference>
<organism evidence="2 3">
    <name type="scientific">Triangularia verruculosa</name>
    <dbReference type="NCBI Taxonomy" id="2587418"/>
    <lineage>
        <taxon>Eukaryota</taxon>
        <taxon>Fungi</taxon>
        <taxon>Dikarya</taxon>
        <taxon>Ascomycota</taxon>
        <taxon>Pezizomycotina</taxon>
        <taxon>Sordariomycetes</taxon>
        <taxon>Sordariomycetidae</taxon>
        <taxon>Sordariales</taxon>
        <taxon>Podosporaceae</taxon>
        <taxon>Triangularia</taxon>
    </lineage>
</organism>
<accession>A0AAN6XAQ3</accession>
<reference evidence="2" key="2">
    <citation type="submission" date="2023-05" db="EMBL/GenBank/DDBJ databases">
        <authorList>
            <consortium name="Lawrence Berkeley National Laboratory"/>
            <person name="Steindorff A."/>
            <person name="Hensen N."/>
            <person name="Bonometti L."/>
            <person name="Westerberg I."/>
            <person name="Brannstrom I.O."/>
            <person name="Guillou S."/>
            <person name="Cros-Aarteil S."/>
            <person name="Calhoun S."/>
            <person name="Haridas S."/>
            <person name="Kuo A."/>
            <person name="Mondo S."/>
            <person name="Pangilinan J."/>
            <person name="Riley R."/>
            <person name="Labutti K."/>
            <person name="Andreopoulos B."/>
            <person name="Lipzen A."/>
            <person name="Chen C."/>
            <person name="Yanf M."/>
            <person name="Daum C."/>
            <person name="Ng V."/>
            <person name="Clum A."/>
            <person name="Ohm R."/>
            <person name="Martin F."/>
            <person name="Silar P."/>
            <person name="Natvig D."/>
            <person name="Lalanne C."/>
            <person name="Gautier V."/>
            <person name="Ament-Velasquez S.L."/>
            <person name="Kruys A."/>
            <person name="Hutchinson M.I."/>
            <person name="Powell A.J."/>
            <person name="Barry K."/>
            <person name="Miller A.N."/>
            <person name="Grigoriev I.V."/>
            <person name="Debuchy R."/>
            <person name="Gladieux P."/>
            <person name="Thoren M.H."/>
            <person name="Johannesson H."/>
        </authorList>
    </citation>
    <scope>NUCLEOTIDE SEQUENCE</scope>
    <source>
        <strain evidence="2">CBS 315.58</strain>
    </source>
</reference>
<protein>
    <submittedName>
        <fullName evidence="2">Uncharacterized protein</fullName>
    </submittedName>
</protein>
<sequence length="193" mass="20579">MLSIITVAASALALVGLSYGSDVPNKLSDITWSLPINPADDSSATVSFTGTIEQAVAKMEADYPGWNATFLAQDPISNTIGDTKSGNPVRHDCNVPGEEAAIAFNIEAGISYLRRVSGTAKNGPGPLNCGRVSCSYNSGIVWCNNDNVEKEVQWSQIADGAQYVLDNCGTSQLVKGQVDYDDNWSVSVHKDWC</sequence>
<gene>
    <name evidence="2" type="ORF">QBC40DRAFT_309232</name>
</gene>
<keyword evidence="3" id="KW-1185">Reference proteome</keyword>
<feature type="signal peptide" evidence="1">
    <location>
        <begin position="1"/>
        <end position="20"/>
    </location>
</feature>
<dbReference type="PANTHER" id="PTHR35605:SF1">
    <property type="entry name" value="ECP2 EFFECTOR PROTEIN DOMAIN-CONTAINING PROTEIN-RELATED"/>
    <property type="match status" value="1"/>
</dbReference>